<feature type="domain" description="RRM" evidence="4">
    <location>
        <begin position="158"/>
        <end position="236"/>
    </location>
</feature>
<evidence type="ECO:0000256" key="2">
    <source>
        <dbReference type="PROSITE-ProRule" id="PRU00176"/>
    </source>
</evidence>
<comment type="caution">
    <text evidence="5">The sequence shown here is derived from an EMBL/GenBank/DDBJ whole genome shotgun (WGS) entry which is preliminary data.</text>
</comment>
<dbReference type="PROSITE" id="PS50102">
    <property type="entry name" value="RRM"/>
    <property type="match status" value="2"/>
</dbReference>
<keyword evidence="3" id="KW-1133">Transmembrane helix</keyword>
<protein>
    <recommendedName>
        <fullName evidence="4">RRM domain-containing protein</fullName>
    </recommendedName>
</protein>
<accession>A0A6A4RSD7</accession>
<evidence type="ECO:0000313" key="6">
    <source>
        <dbReference type="Proteomes" id="UP000438429"/>
    </source>
</evidence>
<dbReference type="Proteomes" id="UP000438429">
    <property type="component" value="Unassembled WGS sequence"/>
</dbReference>
<dbReference type="InterPro" id="IPR035979">
    <property type="entry name" value="RBD_domain_sf"/>
</dbReference>
<dbReference type="CDD" id="cd12368">
    <property type="entry name" value="RRM3_RBM45"/>
    <property type="match status" value="1"/>
</dbReference>
<keyword evidence="3" id="KW-0472">Membrane</keyword>
<evidence type="ECO:0000256" key="3">
    <source>
        <dbReference type="SAM" id="Phobius"/>
    </source>
</evidence>
<dbReference type="SMART" id="SM00360">
    <property type="entry name" value="RRM"/>
    <property type="match status" value="2"/>
</dbReference>
<gene>
    <name evidence="5" type="ORF">F2P81_025805</name>
</gene>
<keyword evidence="3" id="KW-0812">Transmembrane</keyword>
<organism evidence="5 6">
    <name type="scientific">Scophthalmus maximus</name>
    <name type="common">Turbot</name>
    <name type="synonym">Psetta maxima</name>
    <dbReference type="NCBI Taxonomy" id="52904"/>
    <lineage>
        <taxon>Eukaryota</taxon>
        <taxon>Metazoa</taxon>
        <taxon>Chordata</taxon>
        <taxon>Craniata</taxon>
        <taxon>Vertebrata</taxon>
        <taxon>Euteleostomi</taxon>
        <taxon>Actinopterygii</taxon>
        <taxon>Neopterygii</taxon>
        <taxon>Teleostei</taxon>
        <taxon>Neoteleostei</taxon>
        <taxon>Acanthomorphata</taxon>
        <taxon>Carangaria</taxon>
        <taxon>Pleuronectiformes</taxon>
        <taxon>Pleuronectoidei</taxon>
        <taxon>Scophthalmidae</taxon>
        <taxon>Scophthalmus</taxon>
    </lineage>
</organism>
<sequence>MIPKTFSEEDLKDTFKVPMTQLDTYFLLCFCVFARLSLLSFLLLLLSTCKKPEQNANEYGDIEYCVIIKNKFTGESKGLGYVRYYKPSQAAIAIENCDKTYRAILAEPRTKATAPEDYSGGASRGDYAGGNDAMNQYAAPMADQGNYQAMDYRSGDFTRCLMMSTRAALTQEQIFALFDLIPGMEYCELQRDAYGMSKGHALIRYSNLGSAVYAKEKLNGFEFPPGNRLVVNFVDDGEDRSRYTHKHTHVRTYLLDILKDQNLKGGMTQKCPLKLIHPLIIEAGPKCHR</sequence>
<name>A0A6A4RSD7_SCOMX</name>
<dbReference type="InterPro" id="IPR012677">
    <property type="entry name" value="Nucleotide-bd_a/b_plait_sf"/>
</dbReference>
<dbReference type="InterPro" id="IPR052462">
    <property type="entry name" value="SLIRP/GR-RBP-like"/>
</dbReference>
<dbReference type="EMBL" id="VEVO01000890">
    <property type="protein sequence ID" value="KAF0021942.1"/>
    <property type="molecule type" value="Genomic_DNA"/>
</dbReference>
<dbReference type="AlphaFoldDB" id="A0A6A4RSD7"/>
<evidence type="ECO:0000259" key="4">
    <source>
        <dbReference type="PROSITE" id="PS50102"/>
    </source>
</evidence>
<proteinExistence type="predicted"/>
<dbReference type="InterPro" id="IPR034207">
    <property type="entry name" value="RBM45_RRM3"/>
</dbReference>
<dbReference type="Pfam" id="PF00076">
    <property type="entry name" value="RRM_1"/>
    <property type="match status" value="2"/>
</dbReference>
<evidence type="ECO:0000313" key="5">
    <source>
        <dbReference type="EMBL" id="KAF0021942.1"/>
    </source>
</evidence>
<dbReference type="InterPro" id="IPR000504">
    <property type="entry name" value="RRM_dom"/>
</dbReference>
<dbReference type="GO" id="GO:0003723">
    <property type="term" value="F:RNA binding"/>
    <property type="evidence" value="ECO:0007669"/>
    <property type="project" value="UniProtKB-UniRule"/>
</dbReference>
<feature type="transmembrane region" description="Helical" evidence="3">
    <location>
        <begin position="25"/>
        <end position="46"/>
    </location>
</feature>
<dbReference type="Gene3D" id="3.30.70.330">
    <property type="match status" value="2"/>
</dbReference>
<dbReference type="PANTHER" id="PTHR48027">
    <property type="entry name" value="HETEROGENEOUS NUCLEAR RIBONUCLEOPROTEIN 87F-RELATED"/>
    <property type="match status" value="1"/>
</dbReference>
<evidence type="ECO:0000256" key="1">
    <source>
        <dbReference type="ARBA" id="ARBA00022884"/>
    </source>
</evidence>
<dbReference type="SUPFAM" id="SSF54928">
    <property type="entry name" value="RNA-binding domain, RBD"/>
    <property type="match status" value="2"/>
</dbReference>
<keyword evidence="1 2" id="KW-0694">RNA-binding</keyword>
<feature type="domain" description="RRM" evidence="4">
    <location>
        <begin position="1"/>
        <end position="111"/>
    </location>
</feature>
<reference evidence="5 6" key="1">
    <citation type="submission" date="2019-06" db="EMBL/GenBank/DDBJ databases">
        <title>Draft genomes of female and male turbot (Scophthalmus maximus).</title>
        <authorList>
            <person name="Xu H."/>
            <person name="Xu X.-W."/>
            <person name="Shao C."/>
            <person name="Chen S."/>
        </authorList>
    </citation>
    <scope>NUCLEOTIDE SEQUENCE [LARGE SCALE GENOMIC DNA]</scope>
    <source>
        <strain evidence="5">Ysfricsl-2016a</strain>
        <tissue evidence="5">Blood</tissue>
    </source>
</reference>